<dbReference type="EMBL" id="OA882401">
    <property type="protein sequence ID" value="CAD7275143.1"/>
    <property type="molecule type" value="Genomic_DNA"/>
</dbReference>
<dbReference type="GO" id="GO:0031985">
    <property type="term" value="C:Golgi cisterna"/>
    <property type="evidence" value="ECO:0007669"/>
    <property type="project" value="TreeGrafter"/>
</dbReference>
<dbReference type="GO" id="GO:0000139">
    <property type="term" value="C:Golgi membrane"/>
    <property type="evidence" value="ECO:0007669"/>
    <property type="project" value="UniProtKB-SubCell"/>
</dbReference>
<gene>
    <name evidence="9" type="ORF">NMOB1V02_LOCUS2946</name>
</gene>
<evidence type="ECO:0000313" key="9">
    <source>
        <dbReference type="EMBL" id="CAD7275143.1"/>
    </source>
</evidence>
<comment type="subcellular location">
    <subcellularLocation>
        <location evidence="1">Golgi apparatus membrane</location>
        <topology evidence="1">Single-pass type IV membrane protein</topology>
    </subcellularLocation>
</comment>
<keyword evidence="6" id="KW-0472">Membrane</keyword>
<keyword evidence="10" id="KW-1185">Reference proteome</keyword>
<dbReference type="GO" id="GO:0007030">
    <property type="term" value="P:Golgi organization"/>
    <property type="evidence" value="ECO:0007669"/>
    <property type="project" value="InterPro"/>
</dbReference>
<dbReference type="PANTHER" id="PTHR13815">
    <property type="entry name" value="GOLGIN-84"/>
    <property type="match status" value="1"/>
</dbReference>
<feature type="coiled-coil region" evidence="7">
    <location>
        <begin position="1028"/>
        <end position="1069"/>
    </location>
</feature>
<evidence type="ECO:0000256" key="8">
    <source>
        <dbReference type="SAM" id="MobiDB-lite"/>
    </source>
</evidence>
<feature type="coiled-coil region" evidence="7">
    <location>
        <begin position="347"/>
        <end position="374"/>
    </location>
</feature>
<evidence type="ECO:0000256" key="6">
    <source>
        <dbReference type="ARBA" id="ARBA00023136"/>
    </source>
</evidence>
<evidence type="ECO:0000256" key="3">
    <source>
        <dbReference type="ARBA" id="ARBA00022989"/>
    </source>
</evidence>
<evidence type="ECO:0008006" key="11">
    <source>
        <dbReference type="Google" id="ProtNLM"/>
    </source>
</evidence>
<dbReference type="GO" id="GO:0000301">
    <property type="term" value="P:retrograde transport, vesicle recycling within Golgi"/>
    <property type="evidence" value="ECO:0007669"/>
    <property type="project" value="TreeGrafter"/>
</dbReference>
<evidence type="ECO:0000256" key="4">
    <source>
        <dbReference type="ARBA" id="ARBA00023034"/>
    </source>
</evidence>
<dbReference type="AlphaFoldDB" id="A0A7R9GAF8"/>
<dbReference type="OrthoDB" id="248903at2759"/>
<sequence length="1224" mass="138585">MSWFADLAGKAEEFLNKVDQGAASALKIEGNGLPFTSRSATGDDWPAAKISRKGSIPNLSEPSQALNNELRSGILGRPASAQHKKTFSNASAPAAAHSDDALIEFLNAPVQQKSRDAPSKPEVIAKDEEPSSIESDCKEEPGDEGKGESEVPEIPSGLDVDSENSLLRNEILNMNREMSQLFGRIKSHEKETKMLRKDLEREKESTRQLSSRIRDLQERENDMRQMLEAKDSQVSVLKVRLEEAEEKFQNAETCLRQTVLDHEKLINASSESIAFQNNALESLRKQLEETEAALANERDSSRFQNQENMEKLSMLEQTQSTLAASFAEAENRAEIQAQIAEKRRKDILVIESRVQQAQQELADYKQKAQRILSSKDTLIATLKSNRQSSESVDTSDSLEMEQLRQERDLLQEEVSKQRTALDQLKVQMNELETGHQNALAGAQDQLRYQNELLEEERLRTRELQNQCSNLNDELVFLREDLTQQKFNFAAKIQDRDMEIEKMRKQLMAKKTSSASQVEMDNRLQALTQNLIQKQTQIEQLTTDKSTLIHQVERLERRRQDTVYRGNGGHGQDTYLLMNSTDDGMEETIMNSAKAHIPSFMVESPFDGKMTRRVKRVYSTLDTFSVRLGVFLRRFPIARIMVLAYMGLLHLWVMIVLLTYQPEIHFDERPSTDDPDSGINVSTPSELVTAMSNMQMTSTPIKAHSLISHENRVKSSSTKRSLSAIEIQTPSSRSTFEEVPPASLDSSVLTVIRNSKAEGLLKNIEKSLDAQLGDGATKPATKRVISKFLMELSHLIPDENYRLESTLSDMDITIDSLKESKEPDYEVTPRQSLSTASAIYGSDSLCFCRQRPDETSMRTPQQRTETTIDDFLSPLIDSSALDMTRGARRNYADWIAKILDVQLANLKLKLESQFREELGKLRSDKNREIQEISENYERQLSIVRETACDLEKQLKRAARDFIQMNEVKSRQIKELKGLLESEQEKQRNCPTRDDIELAIESERLALQQRHTEKLTSIIEKTRAMIFEIHEQHQNAVSRISQELVQVTRERDLLREELVDSKTRMSHLERNMRRCRQCANVLGLNDELTHSSNGNQEAVSRNSSSGLVDTVSNGGTTYLSARSGSVTSSDGMNVSNRETRNVLDVLGAMRSSLPIFDLPKSRSETVSKNSSVNDESLENNSVRAKSLALSPMDLAQVSAKLRKQLKNLEASLNKKDEEDRRSVSNS</sequence>
<feature type="coiled-coil region" evidence="7">
    <location>
        <begin position="171"/>
        <end position="300"/>
    </location>
</feature>
<evidence type="ECO:0000256" key="2">
    <source>
        <dbReference type="ARBA" id="ARBA00022692"/>
    </source>
</evidence>
<keyword evidence="5 7" id="KW-0175">Coiled coil</keyword>
<feature type="region of interest" description="Disordered" evidence="8">
    <location>
        <begin position="1087"/>
        <end position="1109"/>
    </location>
</feature>
<dbReference type="EMBL" id="CAJPEX010000364">
    <property type="protein sequence ID" value="CAG0915295.1"/>
    <property type="molecule type" value="Genomic_DNA"/>
</dbReference>
<proteinExistence type="predicted"/>
<feature type="region of interest" description="Disordered" evidence="8">
    <location>
        <begin position="109"/>
        <end position="162"/>
    </location>
</feature>
<feature type="coiled-coil region" evidence="7">
    <location>
        <begin position="400"/>
        <end position="480"/>
    </location>
</feature>
<protein>
    <recommendedName>
        <fullName evidence="11">Golgin-84</fullName>
    </recommendedName>
</protein>
<feature type="compositionally biased region" description="Polar residues" evidence="8">
    <location>
        <begin position="1088"/>
        <end position="1109"/>
    </location>
</feature>
<evidence type="ECO:0000256" key="5">
    <source>
        <dbReference type="ARBA" id="ARBA00023054"/>
    </source>
</evidence>
<reference evidence="9" key="1">
    <citation type="submission" date="2020-11" db="EMBL/GenBank/DDBJ databases">
        <authorList>
            <person name="Tran Van P."/>
        </authorList>
    </citation>
    <scope>NUCLEOTIDE SEQUENCE</scope>
</reference>
<evidence type="ECO:0000256" key="1">
    <source>
        <dbReference type="ARBA" id="ARBA00004409"/>
    </source>
</evidence>
<feature type="coiled-coil region" evidence="7">
    <location>
        <begin position="523"/>
        <end position="557"/>
    </location>
</feature>
<dbReference type="InterPro" id="IPR019177">
    <property type="entry name" value="Golgin_subfamily_A_member_5"/>
</dbReference>
<name>A0A7R9GAF8_9CRUS</name>
<keyword evidence="2" id="KW-0812">Transmembrane</keyword>
<accession>A0A7R9GAF8</accession>
<keyword evidence="4" id="KW-0333">Golgi apparatus</keyword>
<feature type="compositionally biased region" description="Polar residues" evidence="8">
    <location>
        <begin position="57"/>
        <end position="70"/>
    </location>
</feature>
<dbReference type="PANTHER" id="PTHR13815:SF7">
    <property type="entry name" value="GOLGIN SUBFAMILY A MEMBER 5"/>
    <property type="match status" value="1"/>
</dbReference>
<dbReference type="Pfam" id="PF09787">
    <property type="entry name" value="Golgin_A5"/>
    <property type="match status" value="1"/>
</dbReference>
<feature type="compositionally biased region" description="Basic and acidic residues" evidence="8">
    <location>
        <begin position="113"/>
        <end position="149"/>
    </location>
</feature>
<feature type="region of interest" description="Disordered" evidence="8">
    <location>
        <begin position="51"/>
        <end position="75"/>
    </location>
</feature>
<evidence type="ECO:0000256" key="7">
    <source>
        <dbReference type="SAM" id="Coils"/>
    </source>
</evidence>
<keyword evidence="3" id="KW-1133">Transmembrane helix</keyword>
<dbReference type="Proteomes" id="UP000678499">
    <property type="component" value="Unassembled WGS sequence"/>
</dbReference>
<evidence type="ECO:0000313" key="10">
    <source>
        <dbReference type="Proteomes" id="UP000678499"/>
    </source>
</evidence>
<organism evidence="9">
    <name type="scientific">Notodromas monacha</name>
    <dbReference type="NCBI Taxonomy" id="399045"/>
    <lineage>
        <taxon>Eukaryota</taxon>
        <taxon>Metazoa</taxon>
        <taxon>Ecdysozoa</taxon>
        <taxon>Arthropoda</taxon>
        <taxon>Crustacea</taxon>
        <taxon>Oligostraca</taxon>
        <taxon>Ostracoda</taxon>
        <taxon>Podocopa</taxon>
        <taxon>Podocopida</taxon>
        <taxon>Cypridocopina</taxon>
        <taxon>Cypridoidea</taxon>
        <taxon>Cyprididae</taxon>
        <taxon>Notodromas</taxon>
    </lineage>
</organism>